<gene>
    <name evidence="1" type="ORF">ACFPOF_06160</name>
</gene>
<accession>A0ABW0HP92</accession>
<sequence>MPKSRPVEVHVNSRGRKHLKLQELLHSEGTHVYLSVDAKRKTDLFNKGFMDGRKRPVQLQSSYEECREEKFVFAIEKGIVEDKLDDQFRFSGLVSLDKTFLINVREADQFIENVCMDCEYFGEAGCFRNDFACAEEDRDRFRDSPHFEALKEKRQERRLQTFPLMG</sequence>
<evidence type="ECO:0000313" key="1">
    <source>
        <dbReference type="EMBL" id="MFC5402315.1"/>
    </source>
</evidence>
<comment type="caution">
    <text evidence="1">The sequence shown here is derived from an EMBL/GenBank/DDBJ whole genome shotgun (WGS) entry which is preliminary data.</text>
</comment>
<dbReference type="Proteomes" id="UP001596113">
    <property type="component" value="Unassembled WGS sequence"/>
</dbReference>
<proteinExistence type="predicted"/>
<name>A0ABW0HP92_9BACL</name>
<protein>
    <submittedName>
        <fullName evidence="1">Uncharacterized protein</fullName>
    </submittedName>
</protein>
<dbReference type="EMBL" id="JBHSMI010000012">
    <property type="protein sequence ID" value="MFC5402315.1"/>
    <property type="molecule type" value="Genomic_DNA"/>
</dbReference>
<keyword evidence="2" id="KW-1185">Reference proteome</keyword>
<dbReference type="RefSeq" id="WP_378130654.1">
    <property type="nucleotide sequence ID" value="NZ_JBHSMI010000012.1"/>
</dbReference>
<evidence type="ECO:0000313" key="2">
    <source>
        <dbReference type="Proteomes" id="UP001596113"/>
    </source>
</evidence>
<organism evidence="1 2">
    <name type="scientific">Cohnella soli</name>
    <dbReference type="NCBI Taxonomy" id="425005"/>
    <lineage>
        <taxon>Bacteria</taxon>
        <taxon>Bacillati</taxon>
        <taxon>Bacillota</taxon>
        <taxon>Bacilli</taxon>
        <taxon>Bacillales</taxon>
        <taxon>Paenibacillaceae</taxon>
        <taxon>Cohnella</taxon>
    </lineage>
</organism>
<reference evidence="2" key="1">
    <citation type="journal article" date="2019" name="Int. J. Syst. Evol. Microbiol.">
        <title>The Global Catalogue of Microorganisms (GCM) 10K type strain sequencing project: providing services to taxonomists for standard genome sequencing and annotation.</title>
        <authorList>
            <consortium name="The Broad Institute Genomics Platform"/>
            <consortium name="The Broad Institute Genome Sequencing Center for Infectious Disease"/>
            <person name="Wu L."/>
            <person name="Ma J."/>
        </authorList>
    </citation>
    <scope>NUCLEOTIDE SEQUENCE [LARGE SCALE GENOMIC DNA]</scope>
    <source>
        <strain evidence="2">CGMCC 1.18575</strain>
    </source>
</reference>